<dbReference type="SUPFAM" id="SSF55729">
    <property type="entry name" value="Acyl-CoA N-acyltransferases (Nat)"/>
    <property type="match status" value="1"/>
</dbReference>
<name>A0A1H7LQI5_STIAU</name>
<protein>
    <submittedName>
        <fullName evidence="2">Protein N-acetyltransferase, RimJ/RimL family</fullName>
    </submittedName>
</protein>
<reference evidence="3" key="1">
    <citation type="submission" date="2016-10" db="EMBL/GenBank/DDBJ databases">
        <authorList>
            <person name="Varghese N."/>
            <person name="Submissions S."/>
        </authorList>
    </citation>
    <scope>NUCLEOTIDE SEQUENCE [LARGE SCALE GENOMIC DNA]</scope>
    <source>
        <strain evidence="3">DSM 17044</strain>
    </source>
</reference>
<dbReference type="EMBL" id="FOAP01000003">
    <property type="protein sequence ID" value="SEL01252.1"/>
    <property type="molecule type" value="Genomic_DNA"/>
</dbReference>
<keyword evidence="3" id="KW-1185">Reference proteome</keyword>
<dbReference type="AlphaFoldDB" id="A0A1H7LQI5"/>
<dbReference type="RefSeq" id="WP_075005899.1">
    <property type="nucleotide sequence ID" value="NZ_FOAP01000003.1"/>
</dbReference>
<dbReference type="OrthoDB" id="9800962at2"/>
<evidence type="ECO:0000313" key="2">
    <source>
        <dbReference type="EMBL" id="SEL01252.1"/>
    </source>
</evidence>
<gene>
    <name evidence="2" type="ORF">SAMN05444354_103309</name>
</gene>
<organism evidence="2 3">
    <name type="scientific">Stigmatella aurantiaca</name>
    <dbReference type="NCBI Taxonomy" id="41"/>
    <lineage>
        <taxon>Bacteria</taxon>
        <taxon>Pseudomonadati</taxon>
        <taxon>Myxococcota</taxon>
        <taxon>Myxococcia</taxon>
        <taxon>Myxococcales</taxon>
        <taxon>Cystobacterineae</taxon>
        <taxon>Archangiaceae</taxon>
        <taxon>Stigmatella</taxon>
    </lineage>
</organism>
<dbReference type="Pfam" id="PF13302">
    <property type="entry name" value="Acetyltransf_3"/>
    <property type="match status" value="1"/>
</dbReference>
<dbReference type="PROSITE" id="PS51186">
    <property type="entry name" value="GNAT"/>
    <property type="match status" value="1"/>
</dbReference>
<dbReference type="GO" id="GO:0016747">
    <property type="term" value="F:acyltransferase activity, transferring groups other than amino-acyl groups"/>
    <property type="evidence" value="ECO:0007669"/>
    <property type="project" value="InterPro"/>
</dbReference>
<sequence length="176" mass="19387">MQVPVLTTERLELVSLSKAFLAASLAGERAQAERLGGFQLPPAWPGTHEPLLRLRLEDLEGDASLQPWLLRALVRPGPGRLMVGYVNFHGAPDARGALELGYEVFPEHRRQGYAGETVRAMIAWAQREHGIRHFVASVSPGNAPSLAMVRKLGFTQTGSRWDEVDGEELVFEHLTG</sequence>
<dbReference type="Proteomes" id="UP000182719">
    <property type="component" value="Unassembled WGS sequence"/>
</dbReference>
<dbReference type="Gene3D" id="3.40.630.30">
    <property type="match status" value="1"/>
</dbReference>
<keyword evidence="2" id="KW-0808">Transferase</keyword>
<dbReference type="PANTHER" id="PTHR43792:SF13">
    <property type="entry name" value="ACETYLTRANSFERASE"/>
    <property type="match status" value="1"/>
</dbReference>
<accession>A0A1H7LQI5</accession>
<dbReference type="PANTHER" id="PTHR43792">
    <property type="entry name" value="GNAT FAMILY, PUTATIVE (AFU_ORTHOLOGUE AFUA_3G00765)-RELATED-RELATED"/>
    <property type="match status" value="1"/>
</dbReference>
<dbReference type="InterPro" id="IPR016181">
    <property type="entry name" value="Acyl_CoA_acyltransferase"/>
</dbReference>
<dbReference type="InterPro" id="IPR000182">
    <property type="entry name" value="GNAT_dom"/>
</dbReference>
<evidence type="ECO:0000313" key="3">
    <source>
        <dbReference type="Proteomes" id="UP000182719"/>
    </source>
</evidence>
<dbReference type="CDD" id="cd04301">
    <property type="entry name" value="NAT_SF"/>
    <property type="match status" value="1"/>
</dbReference>
<feature type="domain" description="N-acetyltransferase" evidence="1">
    <location>
        <begin position="38"/>
        <end position="176"/>
    </location>
</feature>
<proteinExistence type="predicted"/>
<evidence type="ECO:0000259" key="1">
    <source>
        <dbReference type="PROSITE" id="PS51186"/>
    </source>
</evidence>
<dbReference type="InterPro" id="IPR051531">
    <property type="entry name" value="N-acetyltransferase"/>
</dbReference>